<dbReference type="Proteomes" id="UP000319941">
    <property type="component" value="Unassembled WGS sequence"/>
</dbReference>
<gene>
    <name evidence="1" type="ORF">FQP86_12915</name>
</gene>
<evidence type="ECO:0000313" key="2">
    <source>
        <dbReference type="Proteomes" id="UP000319941"/>
    </source>
</evidence>
<proteinExistence type="predicted"/>
<organism evidence="1 2">
    <name type="scientific">Cobetia crustatorum</name>
    <dbReference type="NCBI Taxonomy" id="553385"/>
    <lineage>
        <taxon>Bacteria</taxon>
        <taxon>Pseudomonadati</taxon>
        <taxon>Pseudomonadota</taxon>
        <taxon>Gammaproteobacteria</taxon>
        <taxon>Oceanospirillales</taxon>
        <taxon>Halomonadaceae</taxon>
        <taxon>Cobetia</taxon>
    </lineage>
</organism>
<reference evidence="1 2" key="1">
    <citation type="submission" date="2019-07" db="EMBL/GenBank/DDBJ databases">
        <title>Diversity of Bacteria from Kongsfjorden, Arctic.</title>
        <authorList>
            <person name="Yu Y."/>
        </authorList>
    </citation>
    <scope>NUCLEOTIDE SEQUENCE [LARGE SCALE GENOMIC DNA]</scope>
    <source>
        <strain evidence="1 2">SM1923</strain>
    </source>
</reference>
<comment type="caution">
    <text evidence="1">The sequence shown here is derived from an EMBL/GenBank/DDBJ whole genome shotgun (WGS) entry which is preliminary data.</text>
</comment>
<sequence>MMSTAEVKKPLYQWDESFYEDLISDTTGAGYHRFFSDSSGSKDLMANFPELAVKPIIERDSESVVVRQLNKILTVFGLTKTQMAQVCGVTRRAYYSWILGAEPRQDALCRIKLLYRAASDWERSGYTNPAAVINVGILKEKSLMSYLEAENLDLDAIHFIGSRLKVDEVLGSSSELDNPF</sequence>
<keyword evidence="2" id="KW-1185">Reference proteome</keyword>
<dbReference type="AlphaFoldDB" id="A0A558HHS6"/>
<evidence type="ECO:0000313" key="1">
    <source>
        <dbReference type="EMBL" id="TVU68692.1"/>
    </source>
</evidence>
<name>A0A558HHS6_9GAMM</name>
<dbReference type="EMBL" id="VNFH01000009">
    <property type="protein sequence ID" value="TVU68692.1"/>
    <property type="molecule type" value="Genomic_DNA"/>
</dbReference>
<dbReference type="RefSeq" id="WP_144727788.1">
    <property type="nucleotide sequence ID" value="NZ_CAWOWR010000147.1"/>
</dbReference>
<protein>
    <submittedName>
        <fullName evidence="1">Uncharacterized protein</fullName>
    </submittedName>
</protein>
<accession>A0A558HHS6</accession>